<evidence type="ECO:0000313" key="3">
    <source>
        <dbReference type="Proteomes" id="UP000498980"/>
    </source>
</evidence>
<feature type="region of interest" description="Disordered" evidence="1">
    <location>
        <begin position="39"/>
        <end position="98"/>
    </location>
</feature>
<evidence type="ECO:0000313" key="2">
    <source>
        <dbReference type="EMBL" id="GFN01014.1"/>
    </source>
</evidence>
<reference evidence="2 3" key="1">
    <citation type="submission" date="2020-05" db="EMBL/GenBank/DDBJ databases">
        <title>Whole genome shotgun sequence of Streptomyces fulvorobeus NBRC 15897.</title>
        <authorList>
            <person name="Komaki H."/>
            <person name="Tamura T."/>
        </authorList>
    </citation>
    <scope>NUCLEOTIDE SEQUENCE [LARGE SCALE GENOMIC DNA]</scope>
    <source>
        <strain evidence="2 3">NBRC 15897</strain>
    </source>
</reference>
<gene>
    <name evidence="2" type="ORF">Sfulv_58240</name>
</gene>
<dbReference type="Proteomes" id="UP000498980">
    <property type="component" value="Unassembled WGS sequence"/>
</dbReference>
<proteinExistence type="predicted"/>
<feature type="region of interest" description="Disordered" evidence="1">
    <location>
        <begin position="1"/>
        <end position="24"/>
    </location>
</feature>
<dbReference type="EMBL" id="BLWC01000001">
    <property type="protein sequence ID" value="GFN01014.1"/>
    <property type="molecule type" value="Genomic_DNA"/>
</dbReference>
<keyword evidence="3" id="KW-1185">Reference proteome</keyword>
<organism evidence="2 3">
    <name type="scientific">Streptomyces fulvorobeus</name>
    <dbReference type="NCBI Taxonomy" id="284028"/>
    <lineage>
        <taxon>Bacteria</taxon>
        <taxon>Bacillati</taxon>
        <taxon>Actinomycetota</taxon>
        <taxon>Actinomycetes</taxon>
        <taxon>Kitasatosporales</taxon>
        <taxon>Streptomycetaceae</taxon>
        <taxon>Streptomyces</taxon>
    </lineage>
</organism>
<evidence type="ECO:0000256" key="1">
    <source>
        <dbReference type="SAM" id="MobiDB-lite"/>
    </source>
</evidence>
<sequence length="119" mass="12161">MSAAGPGSREGAARSAVIGPPGGLTAPWRCGPGCDQIATPTAPHTVAAKAPAAAPQTAQAVAGRRQAPHGSRGEGGVSRWQTPPPYPASGVPDRPFHEVPRRLGSVRCEAVRLQETEAR</sequence>
<name>A0A7J0CGI3_9ACTN</name>
<comment type="caution">
    <text evidence="2">The sequence shown here is derived from an EMBL/GenBank/DDBJ whole genome shotgun (WGS) entry which is preliminary data.</text>
</comment>
<dbReference type="AlphaFoldDB" id="A0A7J0CGI3"/>
<protein>
    <submittedName>
        <fullName evidence="2">Uncharacterized protein</fullName>
    </submittedName>
</protein>
<accession>A0A7J0CGI3</accession>
<feature type="compositionally biased region" description="Low complexity" evidence="1">
    <location>
        <begin position="39"/>
        <end position="62"/>
    </location>
</feature>